<dbReference type="InterPro" id="IPR053167">
    <property type="entry name" value="Spore_coat_component"/>
</dbReference>
<evidence type="ECO:0000313" key="3">
    <source>
        <dbReference type="EMBL" id="QRL02074.1"/>
    </source>
</evidence>
<evidence type="ECO:0000259" key="2">
    <source>
        <dbReference type="Pfam" id="PF05229"/>
    </source>
</evidence>
<keyword evidence="3" id="KW-0167">Capsid protein</keyword>
<sequence length="173" mass="18296">MARRLRLVAPMIIAAGLAQASPTATFMVSATITPGCLINNDVPPEGTQVGVLGSLAFGTASALSQETRNVALLASGSLTLSCTPGITLNMRIDGGLQPDSDRQLKRENGSETLAYQLYQDATSQNAIGIDQPITLDTTTSPNDITLPIWGRLTLPGNRPAGSYRDELVLTLEW</sequence>
<keyword evidence="3" id="KW-0946">Virion</keyword>
<name>A0AAP9ZCG8_9GAMM</name>
<keyword evidence="1" id="KW-0732">Signal</keyword>
<evidence type="ECO:0000313" key="4">
    <source>
        <dbReference type="Proteomes" id="UP000663479"/>
    </source>
</evidence>
<protein>
    <submittedName>
        <fullName evidence="3">Spore coat protein U domain-containing protein</fullName>
    </submittedName>
</protein>
<feature type="signal peptide" evidence="1">
    <location>
        <begin position="1"/>
        <end position="20"/>
    </location>
</feature>
<evidence type="ECO:0000256" key="1">
    <source>
        <dbReference type="SAM" id="SignalP"/>
    </source>
</evidence>
<dbReference type="RefSeq" id="WP_146943132.1">
    <property type="nucleotide sequence ID" value="NZ_BJUL01000005.1"/>
</dbReference>
<organism evidence="3 4">
    <name type="scientific">Vreelandella venusta</name>
    <dbReference type="NCBI Taxonomy" id="44935"/>
    <lineage>
        <taxon>Bacteria</taxon>
        <taxon>Pseudomonadati</taxon>
        <taxon>Pseudomonadota</taxon>
        <taxon>Gammaproteobacteria</taxon>
        <taxon>Oceanospirillales</taxon>
        <taxon>Halomonadaceae</taxon>
        <taxon>Vreelandella</taxon>
    </lineage>
</organism>
<dbReference type="PANTHER" id="PTHR37089">
    <property type="entry name" value="PROTEIN U-RELATED"/>
    <property type="match status" value="1"/>
</dbReference>
<dbReference type="Pfam" id="PF05229">
    <property type="entry name" value="SCPU"/>
    <property type="match status" value="1"/>
</dbReference>
<dbReference type="SMART" id="SM00972">
    <property type="entry name" value="SCPU"/>
    <property type="match status" value="1"/>
</dbReference>
<dbReference type="EMBL" id="CP066539">
    <property type="protein sequence ID" value="QRL02074.1"/>
    <property type="molecule type" value="Genomic_DNA"/>
</dbReference>
<gene>
    <name evidence="3" type="ORF">JDS37_12185</name>
</gene>
<dbReference type="PANTHER" id="PTHR37089:SF3">
    <property type="entry name" value="EXPORTED PROTEIN"/>
    <property type="match status" value="1"/>
</dbReference>
<reference evidence="3" key="1">
    <citation type="submission" date="2020-12" db="EMBL/GenBank/DDBJ databases">
        <title>Genome reconstruction of Halomonas venusta strain DSM 4743.</title>
        <authorList>
            <person name="Aguirre-Garrido J.F."/>
            <person name="Hernandez-Soto L.M."/>
            <person name="Martinez-Abarca F."/>
        </authorList>
    </citation>
    <scope>NUCLEOTIDE SEQUENCE</scope>
    <source>
        <strain evidence="3">4743</strain>
    </source>
</reference>
<feature type="domain" description="Spore coat protein U/FanG" evidence="2">
    <location>
        <begin position="23"/>
        <end position="170"/>
    </location>
</feature>
<feature type="chain" id="PRO_5042888279" evidence="1">
    <location>
        <begin position="21"/>
        <end position="173"/>
    </location>
</feature>
<dbReference type="InterPro" id="IPR007893">
    <property type="entry name" value="Spore_coat_U/FanG"/>
</dbReference>
<proteinExistence type="predicted"/>
<dbReference type="Proteomes" id="UP000663479">
    <property type="component" value="Chromosome"/>
</dbReference>
<dbReference type="AlphaFoldDB" id="A0AAP9ZCG8"/>
<accession>A0AAP9ZCG8</accession>